<dbReference type="PANTHER" id="PTHR30411:SF1">
    <property type="entry name" value="CYTOPLASMIC PROTEIN"/>
    <property type="match status" value="1"/>
</dbReference>
<dbReference type="InterPro" id="IPR036754">
    <property type="entry name" value="YbaK/aa-tRNA-synt-asso_dom_sf"/>
</dbReference>
<accession>I0V665</accession>
<protein>
    <recommendedName>
        <fullName evidence="2">YbaK/aminoacyl-tRNA synthetase-associated domain-containing protein</fullName>
    </recommendedName>
</protein>
<sequence>MSRKPAPTSDPAADHPSVAKVAAALAEAGQASSARGIRFLPDAARTAAQAAEALEVPVGAIANSLVFRMTADDGTVAPLLVLTSGAHRADTATLAALTGARHVDRADPDFVRTHTGHVIGGVAPVGHPSRITTLVDEALRAYDTVWAAAGHPHTVFPTTFTGLVTATGGRAATVASGSGTPSVTDSGKAAPR</sequence>
<gene>
    <name evidence="3" type="ORF">SacxiDRAFT_3416</name>
</gene>
<feature type="region of interest" description="Disordered" evidence="1">
    <location>
        <begin position="173"/>
        <end position="192"/>
    </location>
</feature>
<feature type="domain" description="YbaK/aminoacyl-tRNA synthetase-associated" evidence="2">
    <location>
        <begin position="43"/>
        <end position="159"/>
    </location>
</feature>
<dbReference type="Proteomes" id="UP000004691">
    <property type="component" value="Unassembled WGS sequence"/>
</dbReference>
<dbReference type="InterPro" id="IPR007214">
    <property type="entry name" value="YbaK/aa-tRNA-synth-assoc-dom"/>
</dbReference>
<dbReference type="OrthoDB" id="8536235at2"/>
<proteinExistence type="predicted"/>
<dbReference type="GO" id="GO:0002161">
    <property type="term" value="F:aminoacyl-tRNA deacylase activity"/>
    <property type="evidence" value="ECO:0007669"/>
    <property type="project" value="InterPro"/>
</dbReference>
<evidence type="ECO:0000256" key="1">
    <source>
        <dbReference type="SAM" id="MobiDB-lite"/>
    </source>
</evidence>
<dbReference type="PANTHER" id="PTHR30411">
    <property type="entry name" value="CYTOPLASMIC PROTEIN"/>
    <property type="match status" value="1"/>
</dbReference>
<dbReference type="EMBL" id="JH636049">
    <property type="protein sequence ID" value="EID55618.1"/>
    <property type="molecule type" value="Genomic_DNA"/>
</dbReference>
<dbReference type="RefSeq" id="WP_006239792.1">
    <property type="nucleotide sequence ID" value="NZ_JH636049.1"/>
</dbReference>
<evidence type="ECO:0000313" key="4">
    <source>
        <dbReference type="Proteomes" id="UP000004691"/>
    </source>
</evidence>
<dbReference type="CDD" id="cd04333">
    <property type="entry name" value="ProX_deacylase"/>
    <property type="match status" value="1"/>
</dbReference>
<dbReference type="eggNOG" id="COG2606">
    <property type="taxonomic scope" value="Bacteria"/>
</dbReference>
<reference evidence="3 4" key="1">
    <citation type="submission" date="2012-01" db="EMBL/GenBank/DDBJ databases">
        <title>Improved High-Quality Draft sequence of Saccharomonospora xinjiangensis XJ-54.</title>
        <authorList>
            <consortium name="US DOE Joint Genome Institute"/>
            <person name="Lucas S."/>
            <person name="Han J."/>
            <person name="Lapidus A."/>
            <person name="Cheng J.-F."/>
            <person name="Goodwin L."/>
            <person name="Pitluck S."/>
            <person name="Peters L."/>
            <person name="Mikhailova N."/>
            <person name="Teshima H."/>
            <person name="Detter J.C."/>
            <person name="Han C."/>
            <person name="Tapia R."/>
            <person name="Land M."/>
            <person name="Hauser L."/>
            <person name="Kyrpides N."/>
            <person name="Ivanova N."/>
            <person name="Pagani I."/>
            <person name="Brambilla E.-M."/>
            <person name="Klenk H.-P."/>
            <person name="Woyke T."/>
        </authorList>
    </citation>
    <scope>NUCLEOTIDE SEQUENCE [LARGE SCALE GENOMIC DNA]</scope>
    <source>
        <strain evidence="3 4">XJ-54</strain>
    </source>
</reference>
<dbReference type="Pfam" id="PF04073">
    <property type="entry name" value="tRNA_edit"/>
    <property type="match status" value="1"/>
</dbReference>
<organism evidence="3 4">
    <name type="scientific">Saccharomonospora xinjiangensis XJ-54</name>
    <dbReference type="NCBI Taxonomy" id="882086"/>
    <lineage>
        <taxon>Bacteria</taxon>
        <taxon>Bacillati</taxon>
        <taxon>Actinomycetota</taxon>
        <taxon>Actinomycetes</taxon>
        <taxon>Pseudonocardiales</taxon>
        <taxon>Pseudonocardiaceae</taxon>
        <taxon>Saccharomonospora</taxon>
    </lineage>
</organism>
<evidence type="ECO:0000259" key="2">
    <source>
        <dbReference type="Pfam" id="PF04073"/>
    </source>
</evidence>
<dbReference type="Gene3D" id="3.90.960.10">
    <property type="entry name" value="YbaK/aminoacyl-tRNA synthetase-associated domain"/>
    <property type="match status" value="1"/>
</dbReference>
<dbReference type="HOGENOM" id="CLU_094875_0_0_11"/>
<dbReference type="AlphaFoldDB" id="I0V665"/>
<evidence type="ECO:0000313" key="3">
    <source>
        <dbReference type="EMBL" id="EID55618.1"/>
    </source>
</evidence>
<dbReference type="SUPFAM" id="SSF55826">
    <property type="entry name" value="YbaK/ProRS associated domain"/>
    <property type="match status" value="1"/>
</dbReference>
<dbReference type="STRING" id="882086.SacxiDRAFT_3416"/>
<keyword evidence="4" id="KW-1185">Reference proteome</keyword>
<name>I0V665_9PSEU</name>